<dbReference type="GO" id="GO:0015627">
    <property type="term" value="C:type II protein secretion system complex"/>
    <property type="evidence" value="ECO:0007669"/>
    <property type="project" value="TreeGrafter"/>
</dbReference>
<dbReference type="Gene3D" id="1.10.150.310">
    <property type="entry name" value="Tex RuvX-like domain-like"/>
    <property type="match status" value="1"/>
</dbReference>
<dbReference type="RefSeq" id="WP_007555263.1">
    <property type="nucleotide sequence ID" value="NZ_AENT01000030.1"/>
</dbReference>
<dbReference type="Gene3D" id="3.10.560.10">
    <property type="entry name" value="Outer membrane lipoprotein wza domain like"/>
    <property type="match status" value="1"/>
</dbReference>
<evidence type="ECO:0000256" key="1">
    <source>
        <dbReference type="SAM" id="Phobius"/>
    </source>
</evidence>
<dbReference type="OrthoDB" id="9790239at2"/>
<dbReference type="SUPFAM" id="SSF142984">
    <property type="entry name" value="Nqo1 middle domain-like"/>
    <property type="match status" value="1"/>
</dbReference>
<organism evidence="3 4">
    <name type="scientific">Dialister micraerophilus UPII 345-E</name>
    <dbReference type="NCBI Taxonomy" id="910314"/>
    <lineage>
        <taxon>Bacteria</taxon>
        <taxon>Bacillati</taxon>
        <taxon>Bacillota</taxon>
        <taxon>Negativicutes</taxon>
        <taxon>Veillonellales</taxon>
        <taxon>Veillonellaceae</taxon>
        <taxon>Dialister</taxon>
    </lineage>
</organism>
<protein>
    <submittedName>
        <fullName evidence="3">ComEA protein</fullName>
    </submittedName>
</protein>
<sequence>MKSEILKKRILIVTIFIFSLICLYWIYFEYNTSENPEINTVNESVNDTGKIYVYVAGGVNSPGVYEVSKGTRIYEIIKKAGDTVPYADMKDIHLEKSVNEDTKIYIPVDIDKATTSKSLVNINTANEIELRILPGVGAATAKKILDYREEHGKFKSKEELKEISGIGEGKYNKLSDKITI</sequence>
<dbReference type="Pfam" id="PF10531">
    <property type="entry name" value="SLBB"/>
    <property type="match status" value="1"/>
</dbReference>
<dbReference type="SMART" id="SM00278">
    <property type="entry name" value="HhH1"/>
    <property type="match status" value="2"/>
</dbReference>
<dbReference type="InterPro" id="IPR051675">
    <property type="entry name" value="Endo/Exo/Phosphatase_dom_1"/>
</dbReference>
<dbReference type="GO" id="GO:0003677">
    <property type="term" value="F:DNA binding"/>
    <property type="evidence" value="ECO:0007669"/>
    <property type="project" value="InterPro"/>
</dbReference>
<comment type="caution">
    <text evidence="3">The sequence shown here is derived from an EMBL/GenBank/DDBJ whole genome shotgun (WGS) entry which is preliminary data.</text>
</comment>
<reference evidence="3 4" key="1">
    <citation type="submission" date="2010-11" db="EMBL/GenBank/DDBJ databases">
        <authorList>
            <person name="Durkin A.S."/>
            <person name="Madupu R."/>
            <person name="Torralba M."/>
            <person name="Gillis M."/>
            <person name="Methe B."/>
            <person name="Sutton G."/>
            <person name="Nelson K.E."/>
        </authorList>
    </citation>
    <scope>NUCLEOTIDE SEQUENCE [LARGE SCALE GENOMIC DNA]</scope>
    <source>
        <strain evidence="3 4">UPII 345-E</strain>
    </source>
</reference>
<evidence type="ECO:0000259" key="2">
    <source>
        <dbReference type="SMART" id="SM00278"/>
    </source>
</evidence>
<dbReference type="eggNOG" id="COG1555">
    <property type="taxonomic scope" value="Bacteria"/>
</dbReference>
<accession>E4LAL4</accession>
<dbReference type="InterPro" id="IPR019554">
    <property type="entry name" value="Soluble_ligand-bd"/>
</dbReference>
<gene>
    <name evidence="3" type="ORF">HMPREF9220_0279</name>
</gene>
<dbReference type="Proteomes" id="UP000004594">
    <property type="component" value="Unassembled WGS sequence"/>
</dbReference>
<dbReference type="InterPro" id="IPR004509">
    <property type="entry name" value="Competence_ComEA_HhH"/>
</dbReference>
<dbReference type="InterPro" id="IPR010994">
    <property type="entry name" value="RuvA_2-like"/>
</dbReference>
<keyword evidence="1" id="KW-0472">Membrane</keyword>
<name>E4LAL4_9FIRM</name>
<feature type="domain" description="Helix-hairpin-helix DNA-binding motif class 1" evidence="2">
    <location>
        <begin position="158"/>
        <end position="177"/>
    </location>
</feature>
<keyword evidence="1" id="KW-0812">Transmembrane</keyword>
<dbReference type="InterPro" id="IPR003583">
    <property type="entry name" value="Hlx-hairpin-Hlx_DNA-bd_motif"/>
</dbReference>
<feature type="transmembrane region" description="Helical" evidence="1">
    <location>
        <begin position="9"/>
        <end position="28"/>
    </location>
</feature>
<proteinExistence type="predicted"/>
<dbReference type="PANTHER" id="PTHR21180:SF32">
    <property type="entry name" value="ENDONUCLEASE_EXONUCLEASE_PHOSPHATASE FAMILY DOMAIN-CONTAINING PROTEIN 1"/>
    <property type="match status" value="1"/>
</dbReference>
<dbReference type="SUPFAM" id="SSF47781">
    <property type="entry name" value="RuvA domain 2-like"/>
    <property type="match status" value="1"/>
</dbReference>
<dbReference type="GO" id="GO:0006281">
    <property type="term" value="P:DNA repair"/>
    <property type="evidence" value="ECO:0007669"/>
    <property type="project" value="InterPro"/>
</dbReference>
<dbReference type="EMBL" id="AENT01000030">
    <property type="protein sequence ID" value="EFR42212.1"/>
    <property type="molecule type" value="Genomic_DNA"/>
</dbReference>
<keyword evidence="1" id="KW-1133">Transmembrane helix</keyword>
<dbReference type="AlphaFoldDB" id="E4LAL4"/>
<feature type="domain" description="Helix-hairpin-helix DNA-binding motif class 1" evidence="2">
    <location>
        <begin position="128"/>
        <end position="147"/>
    </location>
</feature>
<evidence type="ECO:0000313" key="3">
    <source>
        <dbReference type="EMBL" id="EFR42212.1"/>
    </source>
</evidence>
<dbReference type="Pfam" id="PF12836">
    <property type="entry name" value="HHH_3"/>
    <property type="match status" value="1"/>
</dbReference>
<dbReference type="PANTHER" id="PTHR21180">
    <property type="entry name" value="ENDONUCLEASE/EXONUCLEASE/PHOSPHATASE FAMILY DOMAIN-CONTAINING PROTEIN 1"/>
    <property type="match status" value="1"/>
</dbReference>
<dbReference type="GO" id="GO:0015628">
    <property type="term" value="P:protein secretion by the type II secretion system"/>
    <property type="evidence" value="ECO:0007669"/>
    <property type="project" value="TreeGrafter"/>
</dbReference>
<dbReference type="NCBIfam" id="TIGR00426">
    <property type="entry name" value="competence protein ComEA helix-hairpin-helix repeat region"/>
    <property type="match status" value="1"/>
</dbReference>
<evidence type="ECO:0000313" key="4">
    <source>
        <dbReference type="Proteomes" id="UP000004594"/>
    </source>
</evidence>